<dbReference type="SMART" id="SM00850">
    <property type="entry name" value="LytTR"/>
    <property type="match status" value="1"/>
</dbReference>
<dbReference type="InterPro" id="IPR007492">
    <property type="entry name" value="LytTR_DNA-bd_dom"/>
</dbReference>
<dbReference type="SUPFAM" id="SSF161070">
    <property type="entry name" value="SNF-like"/>
    <property type="match status" value="1"/>
</dbReference>
<keyword evidence="3" id="KW-0238">DNA-binding</keyword>
<dbReference type="Gene3D" id="2.40.50.1020">
    <property type="entry name" value="LytTr DNA-binding domain"/>
    <property type="match status" value="1"/>
</dbReference>
<comment type="caution">
    <text evidence="3">The sequence shown here is derived from an EMBL/GenBank/DDBJ whole genome shotgun (WGS) entry which is preliminary data.</text>
</comment>
<feature type="transmembrane region" description="Helical" evidence="1">
    <location>
        <begin position="168"/>
        <end position="186"/>
    </location>
</feature>
<dbReference type="InterPro" id="IPR037272">
    <property type="entry name" value="SNS_sf"/>
</dbReference>
<evidence type="ECO:0000313" key="4">
    <source>
        <dbReference type="Proteomes" id="UP000823922"/>
    </source>
</evidence>
<evidence type="ECO:0000313" key="3">
    <source>
        <dbReference type="EMBL" id="HJC86822.1"/>
    </source>
</evidence>
<accession>A0A9D2QJQ1</accession>
<reference evidence="3" key="1">
    <citation type="journal article" date="2021" name="PeerJ">
        <title>Extensive microbial diversity within the chicken gut microbiome revealed by metagenomics and culture.</title>
        <authorList>
            <person name="Gilroy R."/>
            <person name="Ravi A."/>
            <person name="Getino M."/>
            <person name="Pursley I."/>
            <person name="Horton D.L."/>
            <person name="Alikhan N.F."/>
            <person name="Baker D."/>
            <person name="Gharbi K."/>
            <person name="Hall N."/>
            <person name="Watson M."/>
            <person name="Adriaenssens E.M."/>
            <person name="Foster-Nyarko E."/>
            <person name="Jarju S."/>
            <person name="Secka A."/>
            <person name="Antonio M."/>
            <person name="Oren A."/>
            <person name="Chaudhuri R.R."/>
            <person name="La Ragione R."/>
            <person name="Hildebrand F."/>
            <person name="Pallen M.J."/>
        </authorList>
    </citation>
    <scope>NUCLEOTIDE SEQUENCE</scope>
    <source>
        <strain evidence="3">ChiBcec1-1630</strain>
    </source>
</reference>
<feature type="transmembrane region" description="Helical" evidence="1">
    <location>
        <begin position="198"/>
        <end position="215"/>
    </location>
</feature>
<dbReference type="PANTHER" id="PTHR37299">
    <property type="entry name" value="TRANSCRIPTIONAL REGULATOR-RELATED"/>
    <property type="match status" value="1"/>
</dbReference>
<evidence type="ECO:0000259" key="2">
    <source>
        <dbReference type="PROSITE" id="PS50930"/>
    </source>
</evidence>
<dbReference type="GO" id="GO:0003677">
    <property type="term" value="F:DNA binding"/>
    <property type="evidence" value="ECO:0007669"/>
    <property type="project" value="UniProtKB-KW"/>
</dbReference>
<feature type="domain" description="HTH LytTR-type" evidence="2">
    <location>
        <begin position="42"/>
        <end position="136"/>
    </location>
</feature>
<dbReference type="InterPro" id="IPR046716">
    <property type="entry name" value="DUF6608"/>
</dbReference>
<keyword evidence="1" id="KW-1133">Transmembrane helix</keyword>
<dbReference type="Proteomes" id="UP000823922">
    <property type="component" value="Unassembled WGS sequence"/>
</dbReference>
<name>A0A9D2QJQ1_9FIRM</name>
<keyword evidence="1" id="KW-0812">Transmembrane</keyword>
<reference evidence="3" key="2">
    <citation type="submission" date="2021-04" db="EMBL/GenBank/DDBJ databases">
        <authorList>
            <person name="Gilroy R."/>
        </authorList>
    </citation>
    <scope>NUCLEOTIDE SEQUENCE</scope>
    <source>
        <strain evidence="3">ChiBcec1-1630</strain>
    </source>
</reference>
<evidence type="ECO:0000256" key="1">
    <source>
        <dbReference type="SAM" id="Phobius"/>
    </source>
</evidence>
<dbReference type="GO" id="GO:0000156">
    <property type="term" value="F:phosphorelay response regulator activity"/>
    <property type="evidence" value="ECO:0007669"/>
    <property type="project" value="InterPro"/>
</dbReference>
<dbReference type="AlphaFoldDB" id="A0A9D2QJQ1"/>
<protein>
    <submittedName>
        <fullName evidence="3">LytTR family transcriptional regulator DNA-binding domain-containing protein</fullName>
    </submittedName>
</protein>
<dbReference type="Pfam" id="PF20312">
    <property type="entry name" value="DUF6608"/>
    <property type="match status" value="1"/>
</dbReference>
<dbReference type="PANTHER" id="PTHR37299:SF4">
    <property type="entry name" value="TRANSCRIPTIONAL REGULATOR"/>
    <property type="match status" value="1"/>
</dbReference>
<dbReference type="InterPro" id="IPR046947">
    <property type="entry name" value="LytR-like"/>
</dbReference>
<gene>
    <name evidence="3" type="ORF">H9926_02270</name>
</gene>
<proteinExistence type="predicted"/>
<feature type="transmembrane region" description="Helical" evidence="1">
    <location>
        <begin position="138"/>
        <end position="156"/>
    </location>
</feature>
<dbReference type="Pfam" id="PF04397">
    <property type="entry name" value="LytTR"/>
    <property type="match status" value="1"/>
</dbReference>
<keyword evidence="1" id="KW-0472">Membrane</keyword>
<organism evidence="3 4">
    <name type="scientific">Candidatus Eisenbergiella intestinigallinarum</name>
    <dbReference type="NCBI Taxonomy" id="2838549"/>
    <lineage>
        <taxon>Bacteria</taxon>
        <taxon>Bacillati</taxon>
        <taxon>Bacillota</taxon>
        <taxon>Clostridia</taxon>
        <taxon>Lachnospirales</taxon>
        <taxon>Lachnospiraceae</taxon>
        <taxon>Eisenbergiella</taxon>
    </lineage>
</organism>
<sequence length="240" mass="27660">MKVSIFENPAVTEDHAEIHCQSATDEILWAAGLLENTGKRLMGIKDGAETPLSISDIFYFEAVEKRTFACLQKEVYEVFLTLKEAEERFGNLGFVRISKSVVVNLYRVRSIKNDFEMRTLICLDNQENLVISRHYRTAFFSAVFALIGIAVLSQSYRLDGLSPLRAGILLYLITLSCVLGIVWLYGCFLPLHPDAFRDIFFSFSIPWFLFALFYFRRLKRETNRMDREIRLLRGSENPDG</sequence>
<dbReference type="PROSITE" id="PS50930">
    <property type="entry name" value="HTH_LYTTR"/>
    <property type="match status" value="1"/>
</dbReference>
<dbReference type="EMBL" id="DWVS01000049">
    <property type="protein sequence ID" value="HJC86822.1"/>
    <property type="molecule type" value="Genomic_DNA"/>
</dbReference>